<dbReference type="InterPro" id="IPR016181">
    <property type="entry name" value="Acyl_CoA_acyltransferase"/>
</dbReference>
<dbReference type="CDD" id="cd04301">
    <property type="entry name" value="NAT_SF"/>
    <property type="match status" value="1"/>
</dbReference>
<dbReference type="SUPFAM" id="SSF55729">
    <property type="entry name" value="Acyl-CoA N-acyltransferases (Nat)"/>
    <property type="match status" value="1"/>
</dbReference>
<dbReference type="EMBL" id="VSSQ01002300">
    <property type="protein sequence ID" value="MPM14562.1"/>
    <property type="molecule type" value="Genomic_DNA"/>
</dbReference>
<evidence type="ECO:0000259" key="1">
    <source>
        <dbReference type="PROSITE" id="PS51186"/>
    </source>
</evidence>
<proteinExistence type="predicted"/>
<dbReference type="GO" id="GO:0016747">
    <property type="term" value="F:acyltransferase activity, transferring groups other than amino-acyl groups"/>
    <property type="evidence" value="ECO:0007669"/>
    <property type="project" value="InterPro"/>
</dbReference>
<accession>A0A644XEE0</accession>
<dbReference type="Pfam" id="PF00583">
    <property type="entry name" value="Acetyltransf_1"/>
    <property type="match status" value="1"/>
</dbReference>
<evidence type="ECO:0000313" key="2">
    <source>
        <dbReference type="EMBL" id="MPM14562.1"/>
    </source>
</evidence>
<feature type="domain" description="N-acetyltransferase" evidence="1">
    <location>
        <begin position="131"/>
        <end position="270"/>
    </location>
</feature>
<name>A0A644XEE0_9ZZZZ</name>
<dbReference type="Gene3D" id="3.40.630.30">
    <property type="match status" value="1"/>
</dbReference>
<comment type="caution">
    <text evidence="2">The sequence shown here is derived from an EMBL/GenBank/DDBJ whole genome shotgun (WGS) entry which is preliminary data.</text>
</comment>
<gene>
    <name evidence="2" type="ORF">SDC9_60926</name>
</gene>
<sequence length="270" mass="31202">MRSIAVKEHVFQELIPKEKLIPFSMFYAIGEDKNSFFITNDKNIIIGQQRPTSPLWIYIKNQLSSNEIEEIMNVIGERLAVNPNLMVDGEEKNIKSILEEVSRIFGISFKVNIQKNSYVCHNTIKPEKSSGHLSKVNESDLETLTVFSRDNWEDIGFGLLTSDQARKFAKRKLVKEDFHVWRKEDGRLVAMATVHKYGKIAFTDGVFTDRNERNKGYGKFLVYEITKELLHGGFLPILYADCRQVVPNHVYKSIGYEYCGEITEYKFLSI</sequence>
<dbReference type="AlphaFoldDB" id="A0A644XEE0"/>
<reference evidence="2" key="1">
    <citation type="submission" date="2019-08" db="EMBL/GenBank/DDBJ databases">
        <authorList>
            <person name="Kucharzyk K."/>
            <person name="Murdoch R.W."/>
            <person name="Higgins S."/>
            <person name="Loffler F."/>
        </authorList>
    </citation>
    <scope>NUCLEOTIDE SEQUENCE</scope>
</reference>
<dbReference type="InterPro" id="IPR000182">
    <property type="entry name" value="GNAT_dom"/>
</dbReference>
<protein>
    <recommendedName>
        <fullName evidence="1">N-acetyltransferase domain-containing protein</fullName>
    </recommendedName>
</protein>
<organism evidence="2">
    <name type="scientific">bioreactor metagenome</name>
    <dbReference type="NCBI Taxonomy" id="1076179"/>
    <lineage>
        <taxon>unclassified sequences</taxon>
        <taxon>metagenomes</taxon>
        <taxon>ecological metagenomes</taxon>
    </lineage>
</organism>
<dbReference type="PROSITE" id="PS51186">
    <property type="entry name" value="GNAT"/>
    <property type="match status" value="1"/>
</dbReference>